<dbReference type="InterPro" id="IPR050863">
    <property type="entry name" value="CenT-Element_Derived"/>
</dbReference>
<dbReference type="OrthoDB" id="125347at2759"/>
<keyword evidence="3" id="KW-0539">Nucleus</keyword>
<protein>
    <submittedName>
        <fullName evidence="6">Tigger transposable element-derived protein 1-like protein</fullName>
    </submittedName>
</protein>
<evidence type="ECO:0000256" key="4">
    <source>
        <dbReference type="SAM" id="MobiDB-lite"/>
    </source>
</evidence>
<dbReference type="Pfam" id="PF03221">
    <property type="entry name" value="HTH_Tnp_Tc5"/>
    <property type="match status" value="1"/>
</dbReference>
<dbReference type="PROSITE" id="PS51253">
    <property type="entry name" value="HTH_CENPB"/>
    <property type="match status" value="1"/>
</dbReference>
<dbReference type="InterPro" id="IPR009057">
    <property type="entry name" value="Homeodomain-like_sf"/>
</dbReference>
<evidence type="ECO:0000259" key="5">
    <source>
        <dbReference type="PROSITE" id="PS51253"/>
    </source>
</evidence>
<dbReference type="InterPro" id="IPR006600">
    <property type="entry name" value="HTH_CenpB_DNA-bd_dom"/>
</dbReference>
<comment type="caution">
    <text evidence="6">The sequence shown here is derived from an EMBL/GenBank/DDBJ whole genome shotgun (WGS) entry which is preliminary data.</text>
</comment>
<evidence type="ECO:0000256" key="2">
    <source>
        <dbReference type="ARBA" id="ARBA00023125"/>
    </source>
</evidence>
<dbReference type="AlphaFoldDB" id="A0A8X6L147"/>
<reference evidence="6" key="1">
    <citation type="submission" date="2020-07" db="EMBL/GenBank/DDBJ databases">
        <title>Multicomponent nature underlies the extraordinary mechanical properties of spider dragline silk.</title>
        <authorList>
            <person name="Kono N."/>
            <person name="Nakamura H."/>
            <person name="Mori M."/>
            <person name="Yoshida Y."/>
            <person name="Ohtoshi R."/>
            <person name="Malay A.D."/>
            <person name="Moran D.A.P."/>
            <person name="Tomita M."/>
            <person name="Numata K."/>
            <person name="Arakawa K."/>
        </authorList>
    </citation>
    <scope>NUCLEOTIDE SEQUENCE</scope>
</reference>
<comment type="subcellular location">
    <subcellularLocation>
        <location evidence="1">Nucleus</location>
    </subcellularLocation>
</comment>
<keyword evidence="7" id="KW-1185">Reference proteome</keyword>
<feature type="region of interest" description="Disordered" evidence="4">
    <location>
        <begin position="215"/>
        <end position="236"/>
    </location>
</feature>
<accession>A0A8X6L147</accession>
<dbReference type="Gene3D" id="1.10.10.60">
    <property type="entry name" value="Homeodomain-like"/>
    <property type="match status" value="2"/>
</dbReference>
<dbReference type="InterPro" id="IPR007889">
    <property type="entry name" value="HTH_Psq"/>
</dbReference>
<dbReference type="PANTHER" id="PTHR19303">
    <property type="entry name" value="TRANSPOSON"/>
    <property type="match status" value="1"/>
</dbReference>
<evidence type="ECO:0000313" key="7">
    <source>
        <dbReference type="Proteomes" id="UP000887116"/>
    </source>
</evidence>
<keyword evidence="2" id="KW-0238">DNA-binding</keyword>
<feature type="domain" description="HTH CENPB-type" evidence="5">
    <location>
        <begin position="68"/>
        <end position="148"/>
    </location>
</feature>
<evidence type="ECO:0000256" key="1">
    <source>
        <dbReference type="ARBA" id="ARBA00004123"/>
    </source>
</evidence>
<dbReference type="GO" id="GO:0003677">
    <property type="term" value="F:DNA binding"/>
    <property type="evidence" value="ECO:0007669"/>
    <property type="project" value="UniProtKB-KW"/>
</dbReference>
<dbReference type="EMBL" id="BMAO01004012">
    <property type="protein sequence ID" value="GFQ91641.1"/>
    <property type="molecule type" value="Genomic_DNA"/>
</dbReference>
<sequence length="282" mass="32422">MGAKNHGVSRTVLTINTKREMIAKVESGQKMADVARQYGLNRSRVCTILAKKDITKKTQAAEGVTKITSAKQRSAIHDKMERLLLVWINEREMKQDVTSMPIIQAKAREVFEKLKEQTPGSSSEELQFKATTGWFTKFKRRSLIKHVLMHRQSASADKESAEYCLKFQELIETEGYRVHNKYLIVMKLDDIRSAHNGHEDELTTGKPQEILNEEHQETQRNVSPFEQEEDERGPMPTSAIKDILKKWEDVRAMVLEWHPNQADVSRVGDLYNDKALITSRKS</sequence>
<dbReference type="SMART" id="SM00674">
    <property type="entry name" value="CENPB"/>
    <property type="match status" value="1"/>
</dbReference>
<proteinExistence type="predicted"/>
<dbReference type="GO" id="GO:0005634">
    <property type="term" value="C:nucleus"/>
    <property type="evidence" value="ECO:0007669"/>
    <property type="project" value="UniProtKB-SubCell"/>
</dbReference>
<gene>
    <name evidence="6" type="ORF">TNCT_196301</name>
</gene>
<name>A0A8X6L147_TRICU</name>
<dbReference type="Proteomes" id="UP000887116">
    <property type="component" value="Unassembled WGS sequence"/>
</dbReference>
<organism evidence="6 7">
    <name type="scientific">Trichonephila clavata</name>
    <name type="common">Joro spider</name>
    <name type="synonym">Nephila clavata</name>
    <dbReference type="NCBI Taxonomy" id="2740835"/>
    <lineage>
        <taxon>Eukaryota</taxon>
        <taxon>Metazoa</taxon>
        <taxon>Ecdysozoa</taxon>
        <taxon>Arthropoda</taxon>
        <taxon>Chelicerata</taxon>
        <taxon>Arachnida</taxon>
        <taxon>Araneae</taxon>
        <taxon>Araneomorphae</taxon>
        <taxon>Entelegynae</taxon>
        <taxon>Araneoidea</taxon>
        <taxon>Nephilidae</taxon>
        <taxon>Trichonephila</taxon>
    </lineage>
</organism>
<dbReference type="PANTHER" id="PTHR19303:SF27">
    <property type="entry name" value="HTH CENPB-TYPE DOMAIN-CONTAINING PROTEIN"/>
    <property type="match status" value="1"/>
</dbReference>
<dbReference type="Pfam" id="PF04218">
    <property type="entry name" value="CENP-B_N"/>
    <property type="match status" value="1"/>
</dbReference>
<dbReference type="SUPFAM" id="SSF46689">
    <property type="entry name" value="Homeodomain-like"/>
    <property type="match status" value="2"/>
</dbReference>
<evidence type="ECO:0000256" key="3">
    <source>
        <dbReference type="ARBA" id="ARBA00023242"/>
    </source>
</evidence>
<evidence type="ECO:0000313" key="6">
    <source>
        <dbReference type="EMBL" id="GFQ91641.1"/>
    </source>
</evidence>